<feature type="domain" description="SSD" evidence="7">
    <location>
        <begin position="600"/>
        <end position="726"/>
    </location>
</feature>
<feature type="transmembrane region" description="Helical" evidence="6">
    <location>
        <begin position="366"/>
        <end position="386"/>
    </location>
</feature>
<evidence type="ECO:0000256" key="6">
    <source>
        <dbReference type="SAM" id="Phobius"/>
    </source>
</evidence>
<sequence>LNYNFAKVVPDSDPDMQAFMQFKELFGEDGSILAIGIKDSSLFTPTNFNRLKYLTDEIEGFGGITQVLSLPDLPRLISNKEEKKFDIDKIFKKMPDNQKDLDSLLAVTMNQRFYSGQLINEKNGMILILVSYDRAYLNSDKRIGLTQDIMRAGELFTENTGIQLYFAGMPFVRSVIAGQVKDELEMFLVYSALITAFIMLLFFRSWIAVVFPLLTIVVVVVWVLGTLVLMGFKITLLTGLIPSIIVVIGIPNSIYLINKYHHEFLAHGDKMKAIKTVTAKIGLVTLITNGTTAVGFGVLMFTDIIILKEFGIIASLNVMGMFVVSIIMMPVVFSYLPAPSARHLKHLSFTPLKGVLKGFAKVVTNYRPAVFSVTIILVVLAAYGTYQVHSESHMIDDIPEDSRVKQDLYFFEDNFSGMMPLEIVVDTHKKKGVTNLKNLKKIEEYEEFLAAQSDISNPVSIVSFIKAARQAYFNGNPKRYALPKNNQEKNFILSYLKNQQDSSGLIDAFVDSTGQKIRISLKIKDIGSTKMDSLINKVIRPKQEEIFAGTKLTASITGTTLLFIKGNSFLIDNLKMSFVLAFIIISIIMGVLFRNVRMIILSLVPNVIPLLITAGLMGYMGIPLKPSTAIIFSIAFGISVDNAIHFLAKYRQELYSNNFDVKKAIDLSMHETGTSMIYTAIVLFAGFVIFTASEFGGTVALGLLTSITLFIAMFTNLIVLPALLITFDSGHRKSGRHPIIEEYDGFYIDDEEIELDKIKVSENGQQIVPENQKK</sequence>
<evidence type="ECO:0000256" key="2">
    <source>
        <dbReference type="ARBA" id="ARBA00022475"/>
    </source>
</evidence>
<evidence type="ECO:0000256" key="3">
    <source>
        <dbReference type="ARBA" id="ARBA00022692"/>
    </source>
</evidence>
<comment type="subcellular location">
    <subcellularLocation>
        <location evidence="1">Cell membrane</location>
        <topology evidence="1">Multi-pass membrane protein</topology>
    </subcellularLocation>
</comment>
<dbReference type="PROSITE" id="PS50156">
    <property type="entry name" value="SSD"/>
    <property type="match status" value="2"/>
</dbReference>
<dbReference type="InterPro" id="IPR004869">
    <property type="entry name" value="MMPL_dom"/>
</dbReference>
<dbReference type="GO" id="GO:0005886">
    <property type="term" value="C:plasma membrane"/>
    <property type="evidence" value="ECO:0007669"/>
    <property type="project" value="UniProtKB-SubCell"/>
</dbReference>
<accession>A0A3B0UHL3</accession>
<feature type="transmembrane region" description="Helical" evidence="6">
    <location>
        <begin position="313"/>
        <end position="336"/>
    </location>
</feature>
<dbReference type="InterPro" id="IPR000731">
    <property type="entry name" value="SSD"/>
</dbReference>
<feature type="transmembrane region" description="Helical" evidence="6">
    <location>
        <begin position="187"/>
        <end position="203"/>
    </location>
</feature>
<feature type="domain" description="SSD" evidence="7">
    <location>
        <begin position="213"/>
        <end position="335"/>
    </location>
</feature>
<feature type="transmembrane region" description="Helical" evidence="6">
    <location>
        <begin position="675"/>
        <end position="693"/>
    </location>
</feature>
<keyword evidence="5 6" id="KW-0472">Membrane</keyword>
<feature type="non-terminal residue" evidence="8">
    <location>
        <position position="1"/>
    </location>
</feature>
<reference evidence="8" key="1">
    <citation type="submission" date="2018-06" db="EMBL/GenBank/DDBJ databases">
        <authorList>
            <person name="Zhirakovskaya E."/>
        </authorList>
    </citation>
    <scope>NUCLEOTIDE SEQUENCE</scope>
</reference>
<evidence type="ECO:0000313" key="8">
    <source>
        <dbReference type="EMBL" id="VAW26032.1"/>
    </source>
</evidence>
<protein>
    <submittedName>
        <fullName evidence="8">Exporter protein, RND family</fullName>
    </submittedName>
</protein>
<feature type="transmembrane region" description="Helical" evidence="6">
    <location>
        <begin position="600"/>
        <end position="622"/>
    </location>
</feature>
<keyword evidence="4 6" id="KW-1133">Transmembrane helix</keyword>
<feature type="transmembrane region" description="Helical" evidence="6">
    <location>
        <begin position="628"/>
        <end position="648"/>
    </location>
</feature>
<organism evidence="8">
    <name type="scientific">hydrothermal vent metagenome</name>
    <dbReference type="NCBI Taxonomy" id="652676"/>
    <lineage>
        <taxon>unclassified sequences</taxon>
        <taxon>metagenomes</taxon>
        <taxon>ecological metagenomes</taxon>
    </lineage>
</organism>
<gene>
    <name evidence="8" type="ORF">MNBD_BACTEROID06-1373</name>
</gene>
<dbReference type="EMBL" id="UOES01000055">
    <property type="protein sequence ID" value="VAW26032.1"/>
    <property type="molecule type" value="Genomic_DNA"/>
</dbReference>
<dbReference type="PANTHER" id="PTHR33406:SF12">
    <property type="entry name" value="BLR2997 PROTEIN"/>
    <property type="match status" value="1"/>
</dbReference>
<dbReference type="Gene3D" id="1.20.1640.10">
    <property type="entry name" value="Multidrug efflux transporter AcrB transmembrane domain"/>
    <property type="match status" value="2"/>
</dbReference>
<feature type="transmembrane region" description="Helical" evidence="6">
    <location>
        <begin position="576"/>
        <end position="593"/>
    </location>
</feature>
<dbReference type="Pfam" id="PF03176">
    <property type="entry name" value="MMPL"/>
    <property type="match status" value="2"/>
</dbReference>
<dbReference type="InterPro" id="IPR050545">
    <property type="entry name" value="Mycobact_MmpL"/>
</dbReference>
<feature type="transmembrane region" description="Helical" evidence="6">
    <location>
        <begin position="209"/>
        <end position="229"/>
    </location>
</feature>
<evidence type="ECO:0000256" key="1">
    <source>
        <dbReference type="ARBA" id="ARBA00004651"/>
    </source>
</evidence>
<evidence type="ECO:0000256" key="5">
    <source>
        <dbReference type="ARBA" id="ARBA00023136"/>
    </source>
</evidence>
<evidence type="ECO:0000256" key="4">
    <source>
        <dbReference type="ARBA" id="ARBA00022989"/>
    </source>
</evidence>
<dbReference type="AlphaFoldDB" id="A0A3B0UHL3"/>
<feature type="transmembrane region" description="Helical" evidence="6">
    <location>
        <begin position="277"/>
        <end position="301"/>
    </location>
</feature>
<name>A0A3B0UHL3_9ZZZZ</name>
<keyword evidence="3 6" id="KW-0812">Transmembrane</keyword>
<evidence type="ECO:0000259" key="7">
    <source>
        <dbReference type="PROSITE" id="PS50156"/>
    </source>
</evidence>
<dbReference type="PANTHER" id="PTHR33406">
    <property type="entry name" value="MEMBRANE PROTEIN MJ1562-RELATED"/>
    <property type="match status" value="1"/>
</dbReference>
<feature type="transmembrane region" description="Helical" evidence="6">
    <location>
        <begin position="236"/>
        <end position="257"/>
    </location>
</feature>
<keyword evidence="2" id="KW-1003">Cell membrane</keyword>
<feature type="transmembrane region" description="Helical" evidence="6">
    <location>
        <begin position="699"/>
        <end position="727"/>
    </location>
</feature>
<proteinExistence type="predicted"/>
<dbReference type="SUPFAM" id="SSF82866">
    <property type="entry name" value="Multidrug efflux transporter AcrB transmembrane domain"/>
    <property type="match status" value="2"/>
</dbReference>